<dbReference type="EC" id="3.5.1.28" evidence="2"/>
<dbReference type="PANTHER" id="PTHR30417">
    <property type="entry name" value="N-ACETYLMURAMOYL-L-ALANINE AMIDASE AMID"/>
    <property type="match status" value="1"/>
</dbReference>
<keyword evidence="4" id="KW-0749">Sporulation</keyword>
<dbReference type="PANTHER" id="PTHR30417:SF11">
    <property type="entry name" value="N-ACETYLMURAMOYL-L-ALANINE AMIDASE XLYA"/>
    <property type="match status" value="1"/>
</dbReference>
<dbReference type="SUPFAM" id="SSF55846">
    <property type="entry name" value="N-acetylmuramoyl-L-alanine amidase-like"/>
    <property type="match status" value="1"/>
</dbReference>
<evidence type="ECO:0000256" key="4">
    <source>
        <dbReference type="ARBA" id="ARBA00022969"/>
    </source>
</evidence>
<name>A0ABW4ZA08_9BACT</name>
<evidence type="ECO:0000256" key="3">
    <source>
        <dbReference type="ARBA" id="ARBA00022801"/>
    </source>
</evidence>
<evidence type="ECO:0000256" key="2">
    <source>
        <dbReference type="ARBA" id="ARBA00011901"/>
    </source>
</evidence>
<dbReference type="Proteomes" id="UP001597389">
    <property type="component" value="Unassembled WGS sequence"/>
</dbReference>
<dbReference type="PROSITE" id="PS51257">
    <property type="entry name" value="PROKAR_LIPOPROTEIN"/>
    <property type="match status" value="1"/>
</dbReference>
<feature type="domain" description="N-acetylmuramoyl-L-alanine amidase" evidence="8">
    <location>
        <begin position="82"/>
        <end position="237"/>
    </location>
</feature>
<dbReference type="InterPro" id="IPR002502">
    <property type="entry name" value="Amidase_domain"/>
</dbReference>
<proteinExistence type="predicted"/>
<dbReference type="InterPro" id="IPR051206">
    <property type="entry name" value="NAMLAA_amidase_2"/>
</dbReference>
<dbReference type="Pfam" id="PF01510">
    <property type="entry name" value="Amidase_2"/>
    <property type="match status" value="1"/>
</dbReference>
<feature type="signal peptide" evidence="7">
    <location>
        <begin position="1"/>
        <end position="17"/>
    </location>
</feature>
<dbReference type="InterPro" id="IPR036505">
    <property type="entry name" value="Amidase/PGRP_sf"/>
</dbReference>
<evidence type="ECO:0000256" key="1">
    <source>
        <dbReference type="ARBA" id="ARBA00001561"/>
    </source>
</evidence>
<keyword evidence="10" id="KW-1185">Reference proteome</keyword>
<gene>
    <name evidence="9" type="ORF">ACFSW8_06455</name>
</gene>
<evidence type="ECO:0000313" key="10">
    <source>
        <dbReference type="Proteomes" id="UP001597389"/>
    </source>
</evidence>
<evidence type="ECO:0000313" key="9">
    <source>
        <dbReference type="EMBL" id="MFD2158532.1"/>
    </source>
</evidence>
<dbReference type="SMART" id="SM00644">
    <property type="entry name" value="Ami_2"/>
    <property type="match status" value="1"/>
</dbReference>
<evidence type="ECO:0000256" key="7">
    <source>
        <dbReference type="SAM" id="SignalP"/>
    </source>
</evidence>
<reference evidence="10" key="1">
    <citation type="journal article" date="2019" name="Int. J. Syst. Evol. Microbiol.">
        <title>The Global Catalogue of Microorganisms (GCM) 10K type strain sequencing project: providing services to taxonomists for standard genome sequencing and annotation.</title>
        <authorList>
            <consortium name="The Broad Institute Genomics Platform"/>
            <consortium name="The Broad Institute Genome Sequencing Center for Infectious Disease"/>
            <person name="Wu L."/>
            <person name="Ma J."/>
        </authorList>
    </citation>
    <scope>NUCLEOTIDE SEQUENCE [LARGE SCALE GENOMIC DNA]</scope>
    <source>
        <strain evidence="10">CCUG 57942</strain>
    </source>
</reference>
<sequence length="263" mass="29767">MRGLLIFLPLSILGLCAAILSCSPSSPPVVMVKPVSGDPALGSTATYISGGDYKPVMERPRKRPGDLLGEVNLHKDYIPRGVHARKYKRSMRPRYITIHSTQNFSSGADAYRHSLALKNGKLRAYKRKGGNRIGYLVWHFTVDQSVAVQHLPTNEQGEHADFDGPGNRYSIGIEMCENRGNSRSRTIERTAKLTAYLMHQHNIPLKNVVPHYHWPRKGLSKPHKNCPHYLLDNGKPGAKWRWFQGRVKHYHDQITSSPRYAKL</sequence>
<accession>A0ABW4ZA08</accession>
<comment type="catalytic activity">
    <reaction evidence="1">
        <text>Hydrolyzes the link between N-acetylmuramoyl residues and L-amino acid residues in certain cell-wall glycopeptides.</text>
        <dbReference type="EC" id="3.5.1.28"/>
    </reaction>
</comment>
<dbReference type="CDD" id="cd06583">
    <property type="entry name" value="PGRP"/>
    <property type="match status" value="1"/>
</dbReference>
<keyword evidence="3" id="KW-0378">Hydrolase</keyword>
<evidence type="ECO:0000259" key="8">
    <source>
        <dbReference type="SMART" id="SM00644"/>
    </source>
</evidence>
<protein>
    <recommendedName>
        <fullName evidence="2">N-acetylmuramoyl-L-alanine amidase</fullName>
        <ecNumber evidence="2">3.5.1.28</ecNumber>
    </recommendedName>
</protein>
<dbReference type="Gene3D" id="3.40.80.10">
    <property type="entry name" value="Peptidoglycan recognition protein-like"/>
    <property type="match status" value="1"/>
</dbReference>
<keyword evidence="5" id="KW-0178">Competence</keyword>
<keyword evidence="6" id="KW-0961">Cell wall biogenesis/degradation</keyword>
<dbReference type="EMBL" id="JBHUJB010000028">
    <property type="protein sequence ID" value="MFD2158532.1"/>
    <property type="molecule type" value="Genomic_DNA"/>
</dbReference>
<organism evidence="9 10">
    <name type="scientific">Rubritalea tangerina</name>
    <dbReference type="NCBI Taxonomy" id="430798"/>
    <lineage>
        <taxon>Bacteria</taxon>
        <taxon>Pseudomonadati</taxon>
        <taxon>Verrucomicrobiota</taxon>
        <taxon>Verrucomicrobiia</taxon>
        <taxon>Verrucomicrobiales</taxon>
        <taxon>Rubritaleaceae</taxon>
        <taxon>Rubritalea</taxon>
    </lineage>
</organism>
<comment type="caution">
    <text evidence="9">The sequence shown here is derived from an EMBL/GenBank/DDBJ whole genome shotgun (WGS) entry which is preliminary data.</text>
</comment>
<keyword evidence="7" id="KW-0732">Signal</keyword>
<feature type="chain" id="PRO_5045772729" description="N-acetylmuramoyl-L-alanine amidase" evidence="7">
    <location>
        <begin position="18"/>
        <end position="263"/>
    </location>
</feature>
<evidence type="ECO:0000256" key="6">
    <source>
        <dbReference type="ARBA" id="ARBA00023316"/>
    </source>
</evidence>
<evidence type="ECO:0000256" key="5">
    <source>
        <dbReference type="ARBA" id="ARBA00023287"/>
    </source>
</evidence>
<dbReference type="RefSeq" id="WP_377086633.1">
    <property type="nucleotide sequence ID" value="NZ_JBHSJL010000014.1"/>
</dbReference>